<dbReference type="EMBL" id="AP023354">
    <property type="protein sequence ID" value="BCJ28454.1"/>
    <property type="molecule type" value="Genomic_DNA"/>
</dbReference>
<keyword evidence="1" id="KW-0812">Transmembrane</keyword>
<gene>
    <name evidence="2" type="ORF">Asera_25620</name>
</gene>
<keyword evidence="1" id="KW-1133">Transmembrane helix</keyword>
<dbReference type="RefSeq" id="WP_051802097.1">
    <property type="nucleotide sequence ID" value="NZ_AP023354.1"/>
</dbReference>
<name>A0A810KZA4_9ACTN</name>
<evidence type="ECO:0000256" key="1">
    <source>
        <dbReference type="SAM" id="Phobius"/>
    </source>
</evidence>
<reference evidence="2" key="1">
    <citation type="submission" date="2020-08" db="EMBL/GenBank/DDBJ databases">
        <title>Whole genome shotgun sequence of Actinocatenispora sera NBRC 101916.</title>
        <authorList>
            <person name="Komaki H."/>
            <person name="Tamura T."/>
        </authorList>
    </citation>
    <scope>NUCLEOTIDE SEQUENCE</scope>
    <source>
        <strain evidence="2">NBRC 101916</strain>
    </source>
</reference>
<dbReference type="AlphaFoldDB" id="A0A810KZA4"/>
<organism evidence="2 3">
    <name type="scientific">Actinocatenispora sera</name>
    <dbReference type="NCBI Taxonomy" id="390989"/>
    <lineage>
        <taxon>Bacteria</taxon>
        <taxon>Bacillati</taxon>
        <taxon>Actinomycetota</taxon>
        <taxon>Actinomycetes</taxon>
        <taxon>Micromonosporales</taxon>
        <taxon>Micromonosporaceae</taxon>
        <taxon>Actinocatenispora</taxon>
    </lineage>
</organism>
<feature type="transmembrane region" description="Helical" evidence="1">
    <location>
        <begin position="228"/>
        <end position="250"/>
    </location>
</feature>
<feature type="transmembrane region" description="Helical" evidence="1">
    <location>
        <begin position="386"/>
        <end position="404"/>
    </location>
</feature>
<dbReference type="OrthoDB" id="4515621at2"/>
<accession>A0A810KZA4</accession>
<dbReference type="KEGG" id="aser:Asera_25620"/>
<protein>
    <recommendedName>
        <fullName evidence="4">Peptide zinc metalloprotease protein</fullName>
    </recommendedName>
</protein>
<evidence type="ECO:0000313" key="3">
    <source>
        <dbReference type="Proteomes" id="UP000680750"/>
    </source>
</evidence>
<feature type="transmembrane region" description="Helical" evidence="1">
    <location>
        <begin position="158"/>
        <end position="180"/>
    </location>
</feature>
<dbReference type="Proteomes" id="UP000680750">
    <property type="component" value="Chromosome"/>
</dbReference>
<evidence type="ECO:0008006" key="4">
    <source>
        <dbReference type="Google" id="ProtNLM"/>
    </source>
</evidence>
<proteinExistence type="predicted"/>
<keyword evidence="1" id="KW-0472">Membrane</keyword>
<feature type="transmembrane region" description="Helical" evidence="1">
    <location>
        <begin position="130"/>
        <end position="146"/>
    </location>
</feature>
<feature type="transmembrane region" description="Helical" evidence="1">
    <location>
        <begin position="262"/>
        <end position="284"/>
    </location>
</feature>
<feature type="transmembrane region" description="Helical" evidence="1">
    <location>
        <begin position="340"/>
        <end position="366"/>
    </location>
</feature>
<sequence>MTTVGADLAAATAPLVVARDGAECVLGRPDLGLFVTVPEPGAVFVEALQSGASLAEATDAATAAAGEPVDGADFVATLTAAGLLDPVATQPDADPDGEASPIRGRRQRPIRWIEGVDPAVARRFFGRPAWIGYGSAAAIAVVLLVARPELRPSFESVWFLSDPLLSLLALLPLSLLFNALHEMWHWLAGRALGIPAIFRFSYRGVYVVFETDLSQIVTVPRRRRYGPFLAGMAVDSTVLAVVLLVRLAYLRQLVELPPLLDRVLAALVLNQVISLVWQFGAVFLRSDMYAVLANALRCTNLYRVTWLTTKNRLWRLSDDDRAELAAASSRDRTVARWFGVVYLVGIGAMCWLFLTFNLPIVLSMLVYVGGNLVVPSAHSVPFWESAAVSLYFLVVYGTPGLLALRERRLRRKGLLL</sequence>
<keyword evidence="3" id="KW-1185">Reference proteome</keyword>
<evidence type="ECO:0000313" key="2">
    <source>
        <dbReference type="EMBL" id="BCJ28454.1"/>
    </source>
</evidence>